<dbReference type="NCBIfam" id="NF038231">
    <property type="entry name" value="MBL_Geo_Pelo"/>
    <property type="match status" value="1"/>
</dbReference>
<dbReference type="Pfam" id="PF12706">
    <property type="entry name" value="Lactamase_B_2"/>
    <property type="match status" value="1"/>
</dbReference>
<dbReference type="STRING" id="57664.SAMN05661003_103266"/>
<accession>A0A1G7A4N8</accession>
<proteinExistence type="predicted"/>
<evidence type="ECO:0000313" key="2">
    <source>
        <dbReference type="EMBL" id="SDE09731.1"/>
    </source>
</evidence>
<dbReference type="SUPFAM" id="SSF56281">
    <property type="entry name" value="Metallo-hydrolase/oxidoreductase"/>
    <property type="match status" value="1"/>
</dbReference>
<evidence type="ECO:0000259" key="1">
    <source>
        <dbReference type="SMART" id="SM00849"/>
    </source>
</evidence>
<dbReference type="EMBL" id="FNAQ01000003">
    <property type="protein sequence ID" value="SDE09731.1"/>
    <property type="molecule type" value="Genomic_DNA"/>
</dbReference>
<feature type="domain" description="Metallo-beta-lactamase" evidence="1">
    <location>
        <begin position="37"/>
        <end position="228"/>
    </location>
</feature>
<dbReference type="InterPro" id="IPR036866">
    <property type="entry name" value="RibonucZ/Hydroxyglut_hydro"/>
</dbReference>
<dbReference type="PANTHER" id="PTHR42663:SF6">
    <property type="entry name" value="HYDROLASE C777.06C-RELATED"/>
    <property type="match status" value="1"/>
</dbReference>
<dbReference type="Proteomes" id="UP000243205">
    <property type="component" value="Unassembled WGS sequence"/>
</dbReference>
<dbReference type="CDD" id="cd16279">
    <property type="entry name" value="metallo-hydrolase-like_MBL-fold"/>
    <property type="match status" value="1"/>
</dbReference>
<dbReference type="RefSeq" id="WP_281241600.1">
    <property type="nucleotide sequence ID" value="NZ_FNAQ01000003.1"/>
</dbReference>
<gene>
    <name evidence="2" type="ORF">SAMN05661003_103266</name>
</gene>
<dbReference type="SMART" id="SM00849">
    <property type="entry name" value="Lactamase_B"/>
    <property type="match status" value="1"/>
</dbReference>
<sequence length="274" mass="29349">MDLHLTILGSGTSTGVPVIGCRCAVCRSGDARNQRSRCSALLGWDGHQVLIDSGPDLRQQALRSALTAVDAVLYTHAHADHIHGIDDLRMFNALSGRPIPIYGSAAVLQRLRRSFPYIFGDEARAGFSPQLLPQPVEGPFHLFGRLVVPLVLPHGQGEVLGYRIGPLAYLTDCSAVPEAALACLQGLELLVIGGLRFRPHASHLTVSQALAVIERLRPRQALLTHLSHDVDATRHAGLLPAGVAFAYDGLQLRLPAGDEPSSDAPGTAPARPYR</sequence>
<dbReference type="Gene3D" id="3.60.15.10">
    <property type="entry name" value="Ribonuclease Z/Hydroxyacylglutathione hydrolase-like"/>
    <property type="match status" value="1"/>
</dbReference>
<name>A0A1G7A4N8_9BACT</name>
<dbReference type="PANTHER" id="PTHR42663">
    <property type="entry name" value="HYDROLASE C777.06C-RELATED-RELATED"/>
    <property type="match status" value="1"/>
</dbReference>
<keyword evidence="3" id="KW-1185">Reference proteome</keyword>
<dbReference type="AlphaFoldDB" id="A0A1G7A4N8"/>
<organism evidence="2 3">
    <name type="scientific">Desulfuromonas thiophila</name>
    <dbReference type="NCBI Taxonomy" id="57664"/>
    <lineage>
        <taxon>Bacteria</taxon>
        <taxon>Pseudomonadati</taxon>
        <taxon>Thermodesulfobacteriota</taxon>
        <taxon>Desulfuromonadia</taxon>
        <taxon>Desulfuromonadales</taxon>
        <taxon>Desulfuromonadaceae</taxon>
        <taxon>Desulfuromonas</taxon>
    </lineage>
</organism>
<reference evidence="3" key="1">
    <citation type="submission" date="2016-10" db="EMBL/GenBank/DDBJ databases">
        <authorList>
            <person name="Varghese N."/>
            <person name="Submissions S."/>
        </authorList>
    </citation>
    <scope>NUCLEOTIDE SEQUENCE [LARGE SCALE GENOMIC DNA]</scope>
    <source>
        <strain evidence="3">DSM 8987</strain>
    </source>
</reference>
<dbReference type="InterPro" id="IPR001279">
    <property type="entry name" value="Metallo-B-lactamas"/>
</dbReference>
<evidence type="ECO:0000313" key="3">
    <source>
        <dbReference type="Proteomes" id="UP000243205"/>
    </source>
</evidence>
<protein>
    <submittedName>
        <fullName evidence="2">Phosphoribosyl 1,2-cyclic phosphate phosphodiesterase</fullName>
    </submittedName>
</protein>